<dbReference type="EMBL" id="DQUI01000025">
    <property type="protein sequence ID" value="HIP84089.1"/>
    <property type="molecule type" value="Genomic_DNA"/>
</dbReference>
<dbReference type="Pfam" id="PF00483">
    <property type="entry name" value="NTP_transferase"/>
    <property type="match status" value="1"/>
</dbReference>
<evidence type="ECO:0000256" key="5">
    <source>
        <dbReference type="ARBA" id="ARBA00048128"/>
    </source>
</evidence>
<evidence type="ECO:0000256" key="3">
    <source>
        <dbReference type="ARBA" id="ARBA00022679"/>
    </source>
</evidence>
<dbReference type="SUPFAM" id="SSF53448">
    <property type="entry name" value="Nucleotide-diphospho-sugar transferases"/>
    <property type="match status" value="1"/>
</dbReference>
<keyword evidence="3 6" id="KW-0808">Transferase</keyword>
<gene>
    <name evidence="9" type="primary">galU</name>
    <name evidence="8" type="ORF">EYH15_01165</name>
    <name evidence="9" type="ORF">EYH21_05000</name>
</gene>
<organism evidence="9 10">
    <name type="scientific">Methanothermococcus okinawensis</name>
    <dbReference type="NCBI Taxonomy" id="155863"/>
    <lineage>
        <taxon>Archaea</taxon>
        <taxon>Methanobacteriati</taxon>
        <taxon>Methanobacteriota</taxon>
        <taxon>Methanomada group</taxon>
        <taxon>Methanococci</taxon>
        <taxon>Methanococcales</taxon>
        <taxon>Methanococcaceae</taxon>
        <taxon>Methanothermococcus</taxon>
    </lineage>
</organism>
<dbReference type="Proteomes" id="UP000618343">
    <property type="component" value="Unassembled WGS sequence"/>
</dbReference>
<dbReference type="GO" id="GO:0003983">
    <property type="term" value="F:UTP:glucose-1-phosphate uridylyltransferase activity"/>
    <property type="evidence" value="ECO:0007669"/>
    <property type="project" value="UniProtKB-EC"/>
</dbReference>
<evidence type="ECO:0000256" key="6">
    <source>
        <dbReference type="RuleBase" id="RU361259"/>
    </source>
</evidence>
<evidence type="ECO:0000256" key="4">
    <source>
        <dbReference type="ARBA" id="ARBA00022695"/>
    </source>
</evidence>
<dbReference type="NCBIfam" id="TIGR01099">
    <property type="entry name" value="galU"/>
    <property type="match status" value="1"/>
</dbReference>
<dbReference type="CDD" id="cd02541">
    <property type="entry name" value="UGPase_prokaryotic"/>
    <property type="match status" value="1"/>
</dbReference>
<evidence type="ECO:0000313" key="9">
    <source>
        <dbReference type="EMBL" id="HIP91635.1"/>
    </source>
</evidence>
<dbReference type="Proteomes" id="UP000643554">
    <property type="component" value="Unassembled WGS sequence"/>
</dbReference>
<dbReference type="EMBL" id="DQUO01000062">
    <property type="protein sequence ID" value="HIP91635.1"/>
    <property type="molecule type" value="Genomic_DNA"/>
</dbReference>
<name>A0A832ZI73_9EURY</name>
<dbReference type="EC" id="2.7.7.9" evidence="2 6"/>
<comment type="similarity">
    <text evidence="1 6">Belongs to the UDPGP type 2 family.</text>
</comment>
<dbReference type="GO" id="GO:0006011">
    <property type="term" value="P:UDP-alpha-D-glucose metabolic process"/>
    <property type="evidence" value="ECO:0007669"/>
    <property type="project" value="InterPro"/>
</dbReference>
<evidence type="ECO:0000259" key="7">
    <source>
        <dbReference type="Pfam" id="PF00483"/>
    </source>
</evidence>
<keyword evidence="4 6" id="KW-0548">Nucleotidyltransferase</keyword>
<dbReference type="AlphaFoldDB" id="A0A832ZI73"/>
<protein>
    <recommendedName>
        <fullName evidence="2 6">UTP--glucose-1-phosphate uridylyltransferase</fullName>
        <ecNumber evidence="2 6">2.7.7.9</ecNumber>
    </recommendedName>
    <alternativeName>
        <fullName evidence="6">UDP-glucose pyrophosphorylase</fullName>
    </alternativeName>
</protein>
<reference evidence="9" key="1">
    <citation type="journal article" date="2020" name="ISME J.">
        <title>Gammaproteobacteria mediating utilization of methyl-, sulfur- and petroleum organic compounds in deep ocean hydrothermal plumes.</title>
        <authorList>
            <person name="Zhou Z."/>
            <person name="Liu Y."/>
            <person name="Pan J."/>
            <person name="Cron B.R."/>
            <person name="Toner B.M."/>
            <person name="Anantharaman K."/>
            <person name="Breier J.A."/>
            <person name="Dick G.J."/>
            <person name="Li M."/>
        </authorList>
    </citation>
    <scope>NUCLEOTIDE SEQUENCE</scope>
    <source>
        <strain evidence="8">SZUA-1453</strain>
        <strain evidence="9">SZUA-1471</strain>
    </source>
</reference>
<accession>A0A832ZI73</accession>
<dbReference type="PANTHER" id="PTHR43197:SF1">
    <property type="entry name" value="UTP--GLUCOSE-1-PHOSPHATE URIDYLYLTRANSFERASE"/>
    <property type="match status" value="1"/>
</dbReference>
<evidence type="ECO:0000256" key="2">
    <source>
        <dbReference type="ARBA" id="ARBA00012415"/>
    </source>
</evidence>
<dbReference type="PANTHER" id="PTHR43197">
    <property type="entry name" value="UTP--GLUCOSE-1-PHOSPHATE URIDYLYLTRANSFERASE"/>
    <property type="match status" value="1"/>
</dbReference>
<dbReference type="InterPro" id="IPR005835">
    <property type="entry name" value="NTP_transferase_dom"/>
</dbReference>
<evidence type="ECO:0000256" key="1">
    <source>
        <dbReference type="ARBA" id="ARBA00006890"/>
    </source>
</evidence>
<dbReference type="Gene3D" id="3.90.550.10">
    <property type="entry name" value="Spore Coat Polysaccharide Biosynthesis Protein SpsA, Chain A"/>
    <property type="match status" value="1"/>
</dbReference>
<dbReference type="InterPro" id="IPR029044">
    <property type="entry name" value="Nucleotide-diphossugar_trans"/>
</dbReference>
<sequence length="288" mass="32636">MRIKKGIVPAAGFGTRLLPMTKAQPKEMLCVVGKPIIQYVIEDMADAGVDNILIVTGKGKSAIENHFDRNFELEWKLKESGKYHLLEEICRIDRIAKIFYTRQREPKGLGDAVYCGKEFIGDEYFITMVGDTIYTENVVKKMLEAYNRYRCSVITLERVPRDIVHKYGVIGGREVEKGIFEIEDLVEKPSVEEAPSNLIITGGYLLSPKIFEHLENTKPGRGGEIQLTDAMRSLLEEEKIVGVEINCRRYDIGDIEGWLKANVEIAMERIPGFKEYLRELIGGNGSSR</sequence>
<comment type="catalytic activity">
    <reaction evidence="5 6">
        <text>alpha-D-glucose 1-phosphate + UTP + H(+) = UDP-alpha-D-glucose + diphosphate</text>
        <dbReference type="Rhea" id="RHEA:19889"/>
        <dbReference type="ChEBI" id="CHEBI:15378"/>
        <dbReference type="ChEBI" id="CHEBI:33019"/>
        <dbReference type="ChEBI" id="CHEBI:46398"/>
        <dbReference type="ChEBI" id="CHEBI:58601"/>
        <dbReference type="ChEBI" id="CHEBI:58885"/>
        <dbReference type="EC" id="2.7.7.9"/>
    </reaction>
</comment>
<proteinExistence type="inferred from homology"/>
<evidence type="ECO:0000313" key="10">
    <source>
        <dbReference type="Proteomes" id="UP000618343"/>
    </source>
</evidence>
<feature type="domain" description="Nucleotidyl transferase" evidence="7">
    <location>
        <begin position="5"/>
        <end position="266"/>
    </location>
</feature>
<dbReference type="InterPro" id="IPR005771">
    <property type="entry name" value="GalU_uridylyltTrfase_bac/arc"/>
</dbReference>
<evidence type="ECO:0000313" key="8">
    <source>
        <dbReference type="EMBL" id="HIP84089.1"/>
    </source>
</evidence>
<comment type="caution">
    <text evidence="9">The sequence shown here is derived from an EMBL/GenBank/DDBJ whole genome shotgun (WGS) entry which is preliminary data.</text>
</comment>